<dbReference type="InterPro" id="IPR000477">
    <property type="entry name" value="RT_dom"/>
</dbReference>
<dbReference type="InterPro" id="IPR043502">
    <property type="entry name" value="DNA/RNA_pol_sf"/>
</dbReference>
<dbReference type="Gene3D" id="3.10.10.10">
    <property type="entry name" value="HIV Type 1 Reverse Transcriptase, subunit A, domain 1"/>
    <property type="match status" value="1"/>
</dbReference>
<evidence type="ECO:0000259" key="2">
    <source>
        <dbReference type="PROSITE" id="PS50878"/>
    </source>
</evidence>
<gene>
    <name evidence="3" type="ORF">EPI10_019994</name>
</gene>
<accession>A0A5B6WD18</accession>
<proteinExistence type="predicted"/>
<dbReference type="SUPFAM" id="SSF56672">
    <property type="entry name" value="DNA/RNA polymerases"/>
    <property type="match status" value="1"/>
</dbReference>
<dbReference type="InterPro" id="IPR043128">
    <property type="entry name" value="Rev_trsase/Diguanyl_cyclase"/>
</dbReference>
<sequence length="470" mass="54223">MSKSYQSSSKKSKDYFNQLTASVGYSNRDHGKQYTSPKAQATSVSSVGNVKDVKHECQQCERRHFGDFRVKNNNRACYSCATRGRPPRNVGNAIGNHGTARDSRVRSEARVLSRVYAIRAREEASSPDVITGTFPFYDTNVIALIDPRSTHSYICMNLVSNKSFPVESIEFVIKVSNPLGKYVLVDKVCKNCPLMTRDWWTFHNAVVNYRRKIIELMCQNSEILQIESNGLPVVISFMSAQRCVRKGCEAYLAYALDTKVSESKIELVPVFCEYSDVFPKELPGLPPITEGTQVLFVKKKDGSMRMCIDYRELNKVTIKNKYLLPRIYDLFDQLKGATMFSKIDLRSGYYQLRLKDSDVPKTAFRTRYKHYEFLVMPFGVTNALAIFIDLMNRIFRLYLDRFIVVFIDDILIYSRDESEHDEHLRIVLQTLRDKQVYAKFIKCEFWLREVGFLGHIVSAKGIRVDPIRYL</sequence>
<dbReference type="Gene3D" id="3.30.70.270">
    <property type="match status" value="1"/>
</dbReference>
<dbReference type="EMBL" id="SMMG02000003">
    <property type="protein sequence ID" value="KAA3479490.1"/>
    <property type="molecule type" value="Genomic_DNA"/>
</dbReference>
<dbReference type="CDD" id="cd01647">
    <property type="entry name" value="RT_LTR"/>
    <property type="match status" value="1"/>
</dbReference>
<dbReference type="OrthoDB" id="981817at2759"/>
<organism evidence="3 4">
    <name type="scientific">Gossypium australe</name>
    <dbReference type="NCBI Taxonomy" id="47621"/>
    <lineage>
        <taxon>Eukaryota</taxon>
        <taxon>Viridiplantae</taxon>
        <taxon>Streptophyta</taxon>
        <taxon>Embryophyta</taxon>
        <taxon>Tracheophyta</taxon>
        <taxon>Spermatophyta</taxon>
        <taxon>Magnoliopsida</taxon>
        <taxon>eudicotyledons</taxon>
        <taxon>Gunneridae</taxon>
        <taxon>Pentapetalae</taxon>
        <taxon>rosids</taxon>
        <taxon>malvids</taxon>
        <taxon>Malvales</taxon>
        <taxon>Malvaceae</taxon>
        <taxon>Malvoideae</taxon>
        <taxon>Gossypium</taxon>
    </lineage>
</organism>
<dbReference type="GO" id="GO:0003964">
    <property type="term" value="F:RNA-directed DNA polymerase activity"/>
    <property type="evidence" value="ECO:0007669"/>
    <property type="project" value="UniProtKB-KW"/>
</dbReference>
<dbReference type="PANTHER" id="PTHR24559:SF444">
    <property type="entry name" value="REVERSE TRANSCRIPTASE DOMAIN-CONTAINING PROTEIN"/>
    <property type="match status" value="1"/>
</dbReference>
<evidence type="ECO:0000256" key="1">
    <source>
        <dbReference type="SAM" id="MobiDB-lite"/>
    </source>
</evidence>
<dbReference type="PROSITE" id="PS50878">
    <property type="entry name" value="RT_POL"/>
    <property type="match status" value="1"/>
</dbReference>
<evidence type="ECO:0000313" key="3">
    <source>
        <dbReference type="EMBL" id="KAA3479490.1"/>
    </source>
</evidence>
<dbReference type="InterPro" id="IPR053134">
    <property type="entry name" value="RNA-dir_DNA_polymerase"/>
</dbReference>
<dbReference type="PANTHER" id="PTHR24559">
    <property type="entry name" value="TRANSPOSON TY3-I GAG-POL POLYPROTEIN"/>
    <property type="match status" value="1"/>
</dbReference>
<feature type="domain" description="Reverse transcriptase" evidence="2">
    <location>
        <begin position="278"/>
        <end position="457"/>
    </location>
</feature>
<comment type="caution">
    <text evidence="3">The sequence shown here is derived from an EMBL/GenBank/DDBJ whole genome shotgun (WGS) entry which is preliminary data.</text>
</comment>
<protein>
    <submittedName>
        <fullName evidence="3">Reverse transcriptase</fullName>
    </submittedName>
</protein>
<dbReference type="Proteomes" id="UP000325315">
    <property type="component" value="Unassembled WGS sequence"/>
</dbReference>
<dbReference type="Pfam" id="PF08284">
    <property type="entry name" value="RVP_2"/>
    <property type="match status" value="1"/>
</dbReference>
<evidence type="ECO:0000313" key="4">
    <source>
        <dbReference type="Proteomes" id="UP000325315"/>
    </source>
</evidence>
<keyword evidence="3" id="KW-0548">Nucleotidyltransferase</keyword>
<keyword evidence="3" id="KW-0695">RNA-directed DNA polymerase</keyword>
<feature type="compositionally biased region" description="Polar residues" evidence="1">
    <location>
        <begin position="33"/>
        <end position="48"/>
    </location>
</feature>
<dbReference type="AlphaFoldDB" id="A0A5B6WD18"/>
<reference evidence="4" key="1">
    <citation type="journal article" date="2019" name="Plant Biotechnol. J.">
        <title>Genome sequencing of the Australian wild diploid species Gossypium australe highlights disease resistance and delayed gland morphogenesis.</title>
        <authorList>
            <person name="Cai Y."/>
            <person name="Cai X."/>
            <person name="Wang Q."/>
            <person name="Wang P."/>
            <person name="Zhang Y."/>
            <person name="Cai C."/>
            <person name="Xu Y."/>
            <person name="Wang K."/>
            <person name="Zhou Z."/>
            <person name="Wang C."/>
            <person name="Geng S."/>
            <person name="Li B."/>
            <person name="Dong Q."/>
            <person name="Hou Y."/>
            <person name="Wang H."/>
            <person name="Ai P."/>
            <person name="Liu Z."/>
            <person name="Yi F."/>
            <person name="Sun M."/>
            <person name="An G."/>
            <person name="Cheng J."/>
            <person name="Zhang Y."/>
            <person name="Shi Q."/>
            <person name="Xie Y."/>
            <person name="Shi X."/>
            <person name="Chang Y."/>
            <person name="Huang F."/>
            <person name="Chen Y."/>
            <person name="Hong S."/>
            <person name="Mi L."/>
            <person name="Sun Q."/>
            <person name="Zhang L."/>
            <person name="Zhou B."/>
            <person name="Peng R."/>
            <person name="Zhang X."/>
            <person name="Liu F."/>
        </authorList>
    </citation>
    <scope>NUCLEOTIDE SEQUENCE [LARGE SCALE GENOMIC DNA]</scope>
    <source>
        <strain evidence="4">cv. PA1801</strain>
    </source>
</reference>
<feature type="region of interest" description="Disordered" evidence="1">
    <location>
        <begin position="25"/>
        <end position="48"/>
    </location>
</feature>
<dbReference type="Pfam" id="PF00078">
    <property type="entry name" value="RVT_1"/>
    <property type="match status" value="1"/>
</dbReference>
<keyword evidence="4" id="KW-1185">Reference proteome</keyword>
<keyword evidence="3" id="KW-0808">Transferase</keyword>
<name>A0A5B6WD18_9ROSI</name>